<dbReference type="GO" id="GO:0006302">
    <property type="term" value="P:double-strand break repair"/>
    <property type="evidence" value="ECO:0007669"/>
    <property type="project" value="TreeGrafter"/>
</dbReference>
<organism evidence="9 10">
    <name type="scientific">Velamenicoccus archaeovorus</name>
    <dbReference type="NCBI Taxonomy" id="1930593"/>
    <lineage>
        <taxon>Bacteria</taxon>
        <taxon>Pseudomonadati</taxon>
        <taxon>Candidatus Omnitrophota</taxon>
        <taxon>Candidatus Velamenicoccus</taxon>
    </lineage>
</organism>
<dbReference type="Gene3D" id="6.20.220.20">
    <property type="entry name" value="Recombination protein O, zinc-binding domain"/>
    <property type="match status" value="1"/>
</dbReference>
<dbReference type="Gene3D" id="1.20.1440.120">
    <property type="entry name" value="Recombination protein O, C-terminal domain"/>
    <property type="match status" value="1"/>
</dbReference>
<keyword evidence="5 7" id="KW-0234">DNA repair</keyword>
<dbReference type="OrthoDB" id="9797083at2"/>
<gene>
    <name evidence="7" type="primary">recO</name>
    <name evidence="9" type="ORF">BU251_04675</name>
</gene>
<protein>
    <recommendedName>
        <fullName evidence="2 7">DNA repair protein RecO</fullName>
    </recommendedName>
    <alternativeName>
        <fullName evidence="6 7">Recombination protein O</fullName>
    </alternativeName>
</protein>
<comment type="similarity">
    <text evidence="1 7">Belongs to the RecO family.</text>
</comment>
<dbReference type="SUPFAM" id="SSF50249">
    <property type="entry name" value="Nucleic acid-binding proteins"/>
    <property type="match status" value="1"/>
</dbReference>
<evidence type="ECO:0000256" key="2">
    <source>
        <dbReference type="ARBA" id="ARBA00021310"/>
    </source>
</evidence>
<keyword evidence="3 7" id="KW-0227">DNA damage</keyword>
<dbReference type="AlphaFoldDB" id="A0A410P4S2"/>
<dbReference type="Gene3D" id="2.40.50.140">
    <property type="entry name" value="Nucleic acid-binding proteins"/>
    <property type="match status" value="1"/>
</dbReference>
<dbReference type="KEGG" id="vai:BU251_04675"/>
<accession>A0A410P4S2</accession>
<dbReference type="GO" id="GO:0043590">
    <property type="term" value="C:bacterial nucleoid"/>
    <property type="evidence" value="ECO:0007669"/>
    <property type="project" value="TreeGrafter"/>
</dbReference>
<dbReference type="Proteomes" id="UP000287243">
    <property type="component" value="Chromosome"/>
</dbReference>
<dbReference type="HAMAP" id="MF_00201">
    <property type="entry name" value="RecO"/>
    <property type="match status" value="1"/>
</dbReference>
<proteinExistence type="inferred from homology"/>
<evidence type="ECO:0000313" key="9">
    <source>
        <dbReference type="EMBL" id="QAT17078.1"/>
    </source>
</evidence>
<dbReference type="InterPro" id="IPR037278">
    <property type="entry name" value="ARFGAP/RecO"/>
</dbReference>
<dbReference type="Pfam" id="PF11967">
    <property type="entry name" value="RecO_N"/>
    <property type="match status" value="1"/>
</dbReference>
<evidence type="ECO:0000256" key="7">
    <source>
        <dbReference type="HAMAP-Rule" id="MF_00201"/>
    </source>
</evidence>
<evidence type="ECO:0000256" key="6">
    <source>
        <dbReference type="ARBA" id="ARBA00033409"/>
    </source>
</evidence>
<keyword evidence="4 7" id="KW-0233">DNA recombination</keyword>
<evidence type="ECO:0000256" key="3">
    <source>
        <dbReference type="ARBA" id="ARBA00022763"/>
    </source>
</evidence>
<dbReference type="GO" id="GO:0006310">
    <property type="term" value="P:DNA recombination"/>
    <property type="evidence" value="ECO:0007669"/>
    <property type="project" value="UniProtKB-UniRule"/>
</dbReference>
<dbReference type="InterPro" id="IPR012340">
    <property type="entry name" value="NA-bd_OB-fold"/>
</dbReference>
<dbReference type="InterPro" id="IPR022572">
    <property type="entry name" value="DNA_rep/recomb_RecO_N"/>
</dbReference>
<evidence type="ECO:0000259" key="8">
    <source>
        <dbReference type="Pfam" id="PF11967"/>
    </source>
</evidence>
<dbReference type="PANTHER" id="PTHR33991">
    <property type="entry name" value="DNA REPAIR PROTEIN RECO"/>
    <property type="match status" value="1"/>
</dbReference>
<dbReference type="InterPro" id="IPR003717">
    <property type="entry name" value="RecO"/>
</dbReference>
<dbReference type="SUPFAM" id="SSF57863">
    <property type="entry name" value="ArfGap/RecO-like zinc finger"/>
    <property type="match status" value="1"/>
</dbReference>
<dbReference type="PANTHER" id="PTHR33991:SF1">
    <property type="entry name" value="DNA REPAIR PROTEIN RECO"/>
    <property type="match status" value="1"/>
</dbReference>
<sequence length="247" mass="28194">MICATPAVVLRTFDFRETSKIAVFFTRDFGKVKGVLKGIRRDPRKFGSSLPLLSLNHIVFYRKRHSEIHLVGQCDLLDDFEIRGDDLRSFSYAHFCSELMDLLMPLEDANPAVFALVLEFLRALKKPPHDMRNVFMIKILALSGFKPHFDSCLSCETPLTSEAFFSLQKGGLLCRRCLSADFASAAVLPGTIASILYIERSSWVDCLRLKLMPGVRRQLEEILHCFVRFHVGKAMKTREKIHEILDL</sequence>
<name>A0A410P4S2_VELA1</name>
<evidence type="ECO:0000313" key="10">
    <source>
        <dbReference type="Proteomes" id="UP000287243"/>
    </source>
</evidence>
<dbReference type="NCBIfam" id="TIGR00613">
    <property type="entry name" value="reco"/>
    <property type="match status" value="1"/>
</dbReference>
<dbReference type="Pfam" id="PF02565">
    <property type="entry name" value="RecO_C"/>
    <property type="match status" value="1"/>
</dbReference>
<dbReference type="InterPro" id="IPR042242">
    <property type="entry name" value="RecO_C"/>
</dbReference>
<evidence type="ECO:0000256" key="1">
    <source>
        <dbReference type="ARBA" id="ARBA00007452"/>
    </source>
</evidence>
<evidence type="ECO:0000256" key="4">
    <source>
        <dbReference type="ARBA" id="ARBA00023172"/>
    </source>
</evidence>
<feature type="domain" description="DNA replication/recombination mediator RecO N-terminal" evidence="8">
    <location>
        <begin position="1"/>
        <end position="78"/>
    </location>
</feature>
<comment type="function">
    <text evidence="7">Involved in DNA repair and RecF pathway recombination.</text>
</comment>
<dbReference type="EMBL" id="CP019384">
    <property type="protein sequence ID" value="QAT17078.1"/>
    <property type="molecule type" value="Genomic_DNA"/>
</dbReference>
<reference evidence="9 10" key="1">
    <citation type="submission" date="2017-01" db="EMBL/GenBank/DDBJ databases">
        <title>First insights into the biology of 'candidatus Vampirococcus archaeovorus'.</title>
        <authorList>
            <person name="Kizina J."/>
            <person name="Jordan S."/>
            <person name="Stueber K."/>
            <person name="Reinhardt R."/>
            <person name="Harder J."/>
        </authorList>
    </citation>
    <scope>NUCLEOTIDE SEQUENCE [LARGE SCALE GENOMIC DNA]</scope>
    <source>
        <strain evidence="9 10">LiM</strain>
    </source>
</reference>
<keyword evidence="10" id="KW-1185">Reference proteome</keyword>
<evidence type="ECO:0000256" key="5">
    <source>
        <dbReference type="ARBA" id="ARBA00023204"/>
    </source>
</evidence>
<dbReference type="RefSeq" id="WP_128699720.1">
    <property type="nucleotide sequence ID" value="NZ_CP019384.1"/>
</dbReference>